<evidence type="ECO:0000259" key="5">
    <source>
        <dbReference type="PROSITE" id="PS50046"/>
    </source>
</evidence>
<dbReference type="Gene3D" id="3.30.450.270">
    <property type="match status" value="1"/>
</dbReference>
<dbReference type="PROSITE" id="PS50046">
    <property type="entry name" value="PHYTOCHROME_2"/>
    <property type="match status" value="1"/>
</dbReference>
<evidence type="ECO:0000256" key="1">
    <source>
        <dbReference type="ARBA" id="ARBA00022543"/>
    </source>
</evidence>
<keyword evidence="1" id="KW-0600">Photoreceptor protein</keyword>
<evidence type="ECO:0000313" key="7">
    <source>
        <dbReference type="Proteomes" id="UP001254564"/>
    </source>
</evidence>
<dbReference type="SUPFAM" id="SSF55781">
    <property type="entry name" value="GAF domain-like"/>
    <property type="match status" value="2"/>
</dbReference>
<sequence length="460" mass="51276">MSANVADWLGEDMTPGGLLGQPLPHFLQEVDASAASLERGERYMGQCHLSEYEFDVVVSDNGEQRLFELYPVLAHARPLTAPVSSQSLPEDSAELATQCEQLLQTLQDMSGFDRVLYYRFLPEGDGEVMAEVVREASMGRYLGLRFPASDIPQIARELYLQNPWRTIPHGEAEPVAIVSREEGTVPNLSWVDLRSASPIHVEYMTNMGVSAAVSLPIVLGGELDALISCHAAAPRQLTVSQLSAMHAEVHAFNLRLRDYKARRRLQVFEGLQHHFRQAQDVMVRHGSLEAAWPELSQWLLDTFQADGVLLQIGDTYYTQGSVLSTEALAVLKAQVSQEGDSVWLSEQLAHDCPHLPLTAVAGVAVVRDLALDTHHTAELYLCREESLYQVTWGGSPDKPVDYRQDGRGIAPRRSFEAWVEQRLGHSRPWSPSARLYLFKLRALLKQAKRLSEEEGARGSE</sequence>
<proteinExistence type="predicted"/>
<dbReference type="RefSeq" id="WP_309655475.1">
    <property type="nucleotide sequence ID" value="NZ_JARWAN010000007.1"/>
</dbReference>
<dbReference type="InterPro" id="IPR029016">
    <property type="entry name" value="GAF-like_dom_sf"/>
</dbReference>
<evidence type="ECO:0000256" key="2">
    <source>
        <dbReference type="ARBA" id="ARBA00022606"/>
    </source>
</evidence>
<evidence type="ECO:0000256" key="4">
    <source>
        <dbReference type="ARBA" id="ARBA00023170"/>
    </source>
</evidence>
<keyword evidence="4" id="KW-0675">Receptor</keyword>
<keyword evidence="3" id="KW-0157">Chromophore</keyword>
<keyword evidence="7" id="KW-1185">Reference proteome</keyword>
<dbReference type="Gene3D" id="3.30.450.40">
    <property type="match status" value="1"/>
</dbReference>
<dbReference type="Pfam" id="PF01590">
    <property type="entry name" value="GAF"/>
    <property type="match status" value="1"/>
</dbReference>
<name>A0ABU1H2M6_9GAMM</name>
<gene>
    <name evidence="6" type="ORF">QC823_06110</name>
</gene>
<dbReference type="InterPro" id="IPR001294">
    <property type="entry name" value="Phytochrome"/>
</dbReference>
<comment type="caution">
    <text evidence="6">The sequence shown here is derived from an EMBL/GenBank/DDBJ whole genome shotgun (WGS) entry which is preliminary data.</text>
</comment>
<dbReference type="InterPro" id="IPR016132">
    <property type="entry name" value="Phyto_chromo_attachment"/>
</dbReference>
<protein>
    <submittedName>
        <fullName evidence="6">GAF domain-containing protein</fullName>
    </submittedName>
</protein>
<organism evidence="6 7">
    <name type="scientific">Vreelandella vilamensis</name>
    <dbReference type="NCBI Taxonomy" id="531309"/>
    <lineage>
        <taxon>Bacteria</taxon>
        <taxon>Pseudomonadati</taxon>
        <taxon>Pseudomonadota</taxon>
        <taxon>Gammaproteobacteria</taxon>
        <taxon>Oceanospirillales</taxon>
        <taxon>Halomonadaceae</taxon>
        <taxon>Vreelandella</taxon>
    </lineage>
</organism>
<dbReference type="InterPro" id="IPR013515">
    <property type="entry name" value="Phytochrome_cen-reg"/>
</dbReference>
<dbReference type="Gene3D" id="3.30.450.20">
    <property type="entry name" value="PAS domain"/>
    <property type="match status" value="1"/>
</dbReference>
<dbReference type="Pfam" id="PF00360">
    <property type="entry name" value="PHY"/>
    <property type="match status" value="1"/>
</dbReference>
<dbReference type="EMBL" id="JARWAN010000007">
    <property type="protein sequence ID" value="MDR5898560.1"/>
    <property type="molecule type" value="Genomic_DNA"/>
</dbReference>
<evidence type="ECO:0000256" key="3">
    <source>
        <dbReference type="ARBA" id="ARBA00022991"/>
    </source>
</evidence>
<reference evidence="6 7" key="1">
    <citation type="submission" date="2023-04" db="EMBL/GenBank/DDBJ databases">
        <title>A long-awaited taxogenomic arrangement of the family Halomonadaceae.</title>
        <authorList>
            <person name="De La Haba R."/>
            <person name="Chuvochina M."/>
            <person name="Wittouck S."/>
            <person name="Arahal D.R."/>
            <person name="Sanchez-Porro C."/>
            <person name="Hugenholtz P."/>
            <person name="Ventosa A."/>
        </authorList>
    </citation>
    <scope>NUCLEOTIDE SEQUENCE [LARGE SCALE GENOMIC DNA]</scope>
    <source>
        <strain evidence="6 7">DSM 21020</strain>
    </source>
</reference>
<dbReference type="InterPro" id="IPR003018">
    <property type="entry name" value="GAF"/>
</dbReference>
<keyword evidence="2" id="KW-0716">Sensory transduction</keyword>
<evidence type="ECO:0000313" key="6">
    <source>
        <dbReference type="EMBL" id="MDR5898560.1"/>
    </source>
</evidence>
<dbReference type="PRINTS" id="PR01033">
    <property type="entry name" value="PHYTOCHROME"/>
</dbReference>
<feature type="domain" description="Phytochrome chromophore attachment site" evidence="5">
    <location>
        <begin position="94"/>
        <end position="256"/>
    </location>
</feature>
<dbReference type="InterPro" id="IPR043150">
    <property type="entry name" value="Phytochrome_PHY_sf"/>
</dbReference>
<accession>A0ABU1H2M6</accession>
<dbReference type="Proteomes" id="UP001254564">
    <property type="component" value="Unassembled WGS sequence"/>
</dbReference>